<dbReference type="Proteomes" id="UP000663829">
    <property type="component" value="Unassembled WGS sequence"/>
</dbReference>
<name>A0A815NRH3_9BILA</name>
<evidence type="ECO:0000313" key="2">
    <source>
        <dbReference type="EMBL" id="CAF1441193.1"/>
    </source>
</evidence>
<keyword evidence="4" id="KW-1185">Reference proteome</keyword>
<dbReference type="AlphaFoldDB" id="A0A815NRH3"/>
<dbReference type="OrthoDB" id="529273at2759"/>
<organism evidence="2 4">
    <name type="scientific">Didymodactylos carnosus</name>
    <dbReference type="NCBI Taxonomy" id="1234261"/>
    <lineage>
        <taxon>Eukaryota</taxon>
        <taxon>Metazoa</taxon>
        <taxon>Spiralia</taxon>
        <taxon>Gnathifera</taxon>
        <taxon>Rotifera</taxon>
        <taxon>Eurotatoria</taxon>
        <taxon>Bdelloidea</taxon>
        <taxon>Philodinida</taxon>
        <taxon>Philodinidae</taxon>
        <taxon>Didymodactylos</taxon>
    </lineage>
</organism>
<protein>
    <recommendedName>
        <fullName evidence="1">Glycosyltransferase 61 catalytic domain-containing protein</fullName>
    </recommendedName>
</protein>
<evidence type="ECO:0000259" key="1">
    <source>
        <dbReference type="Pfam" id="PF04577"/>
    </source>
</evidence>
<gene>
    <name evidence="2" type="ORF">GPM918_LOCUS34382</name>
    <name evidence="3" type="ORF">SRO942_LOCUS35080</name>
</gene>
<dbReference type="Pfam" id="PF04577">
    <property type="entry name" value="Glyco_transf_61"/>
    <property type="match status" value="1"/>
</dbReference>
<feature type="domain" description="Glycosyltransferase 61 catalytic" evidence="1">
    <location>
        <begin position="159"/>
        <end position="263"/>
    </location>
</feature>
<evidence type="ECO:0000313" key="4">
    <source>
        <dbReference type="Proteomes" id="UP000663829"/>
    </source>
</evidence>
<proteinExistence type="predicted"/>
<dbReference type="EMBL" id="CAJNOQ010019007">
    <property type="protein sequence ID" value="CAF1441193.1"/>
    <property type="molecule type" value="Genomic_DNA"/>
</dbReference>
<dbReference type="Proteomes" id="UP000681722">
    <property type="component" value="Unassembled WGS sequence"/>
</dbReference>
<dbReference type="GO" id="GO:0016757">
    <property type="term" value="F:glycosyltransferase activity"/>
    <property type="evidence" value="ECO:0007669"/>
    <property type="project" value="InterPro"/>
</dbReference>
<dbReference type="InterPro" id="IPR049625">
    <property type="entry name" value="Glyco_transf_61_cat"/>
</dbReference>
<evidence type="ECO:0000313" key="3">
    <source>
        <dbReference type="EMBL" id="CAF4317349.1"/>
    </source>
</evidence>
<reference evidence="2" key="1">
    <citation type="submission" date="2021-02" db="EMBL/GenBank/DDBJ databases">
        <authorList>
            <person name="Nowell W R."/>
        </authorList>
    </citation>
    <scope>NUCLEOTIDE SEQUENCE</scope>
</reference>
<dbReference type="EMBL" id="CAJOBC010084449">
    <property type="protein sequence ID" value="CAF4317349.1"/>
    <property type="molecule type" value="Genomic_DNA"/>
</dbReference>
<comment type="caution">
    <text evidence="2">The sequence shown here is derived from an EMBL/GenBank/DDBJ whole genome shotgun (WGS) entry which is preliminary data.</text>
</comment>
<sequence>MITDFNRSRSGKGFVAISMPRGKATWAPIMTDGAYPTKNFTKLSHLHTLWKLFATYMNIGHVIWEEFGMIYYSMQRMREFDNALVIMHLGRISQHPLFQKLKNEILSALTSNPLVEAETYLPSFNTKYVCFERFIVGGPIYLFEYGPNKQHHEIETLLYNWRSKILEHYGFNHYSIPSHHRITITNKTDSGRAKFARRSIANLNDVVKFVRTTYPRIRVDVVEWQHFTFRQQLEILLKTTILITPSGGVSMIGPFLPHSAHVIVMDSLSDRDNLGFKKGDSASLETKFWAHWHHVRKSFYQIYDMKEHVWDYEGANDTLHYASVIVNMTRLELLIDKALEDMSP</sequence>
<accession>A0A815NRH3</accession>